<keyword evidence="2" id="KW-1277">Toxin-antitoxin system</keyword>
<dbReference type="GO" id="GO:0006402">
    <property type="term" value="P:mRNA catabolic process"/>
    <property type="evidence" value="ECO:0007669"/>
    <property type="project" value="TreeGrafter"/>
</dbReference>
<dbReference type="PANTHER" id="PTHR33988">
    <property type="entry name" value="ENDORIBONUCLEASE MAZF-RELATED"/>
    <property type="match status" value="1"/>
</dbReference>
<dbReference type="SMR" id="A0A0E3ZSR2"/>
<dbReference type="InterPro" id="IPR011067">
    <property type="entry name" value="Plasmid_toxin/cell-grow_inhib"/>
</dbReference>
<proteinExistence type="inferred from homology"/>
<keyword evidence="3" id="KW-0614">Plasmid</keyword>
<protein>
    <submittedName>
        <fullName evidence="3">PemK-like protein</fullName>
    </submittedName>
</protein>
<organism evidence="3">
    <name type="scientific">Lactiplantibacillus plantarum</name>
    <name type="common">Lactobacillus plantarum</name>
    <dbReference type="NCBI Taxonomy" id="1590"/>
    <lineage>
        <taxon>Bacteria</taxon>
        <taxon>Bacillati</taxon>
        <taxon>Bacillota</taxon>
        <taxon>Bacilli</taxon>
        <taxon>Lactobacillales</taxon>
        <taxon>Lactobacillaceae</taxon>
        <taxon>Lactiplantibacillus</taxon>
    </lineage>
</organism>
<dbReference type="InterPro" id="IPR003477">
    <property type="entry name" value="PemK-like"/>
</dbReference>
<dbReference type="RefSeq" id="WP_172686049.1">
    <property type="nucleotide sequence ID" value="NZ_KP718939.1"/>
</dbReference>
<dbReference type="SUPFAM" id="SSF50118">
    <property type="entry name" value="Cell growth inhibitor/plasmid maintenance toxic component"/>
    <property type="match status" value="1"/>
</dbReference>
<evidence type="ECO:0000313" key="3">
    <source>
        <dbReference type="EMBL" id="AKD43743.1"/>
    </source>
</evidence>
<dbReference type="AlphaFoldDB" id="A0A0E3ZSR2"/>
<geneLocation type="plasmid" evidence="3">
    <name>pCD033</name>
</geneLocation>
<dbReference type="GO" id="GO:0003677">
    <property type="term" value="F:DNA binding"/>
    <property type="evidence" value="ECO:0007669"/>
    <property type="project" value="InterPro"/>
</dbReference>
<evidence type="ECO:0000256" key="2">
    <source>
        <dbReference type="ARBA" id="ARBA00022649"/>
    </source>
</evidence>
<accession>A0A0E3ZSR2</accession>
<dbReference type="GO" id="GO:0016075">
    <property type="term" value="P:rRNA catabolic process"/>
    <property type="evidence" value="ECO:0007669"/>
    <property type="project" value="TreeGrafter"/>
</dbReference>
<name>A0A0E3ZSR2_LACPN</name>
<dbReference type="GO" id="GO:0004521">
    <property type="term" value="F:RNA endonuclease activity"/>
    <property type="evidence" value="ECO:0007669"/>
    <property type="project" value="TreeGrafter"/>
</dbReference>
<evidence type="ECO:0000256" key="1">
    <source>
        <dbReference type="ARBA" id="ARBA00007521"/>
    </source>
</evidence>
<dbReference type="Pfam" id="PF02452">
    <property type="entry name" value="PemK_toxin"/>
    <property type="match status" value="1"/>
</dbReference>
<dbReference type="PANTHER" id="PTHR33988:SF3">
    <property type="entry name" value="ENDORIBONUCLEASE TOXIN CHPB-RELATED"/>
    <property type="match status" value="1"/>
</dbReference>
<sequence length="114" mass="13015">MVSQGDIFYVSFNPSRGHEQMNKRPAIALSNDLVCQTSNMTIVAPISSTKRNFPMYHRLTSSQTVYGKVLLDQTIALDLRARHVTDETIVDHVSREELEEIITLYKLLFSIDDK</sequence>
<dbReference type="Gene3D" id="2.30.30.110">
    <property type="match status" value="1"/>
</dbReference>
<dbReference type="EMBL" id="KP718939">
    <property type="protein sequence ID" value="AKD43743.1"/>
    <property type="molecule type" value="Genomic_DNA"/>
</dbReference>
<reference evidence="3" key="1">
    <citation type="journal article" date="2015" name="Plasmid">
        <title>Characterization of the Lactobacillus plantarum plasmid pCD033 and generation of the plasmid free strain L. plantarum 3NSH.</title>
        <authorList>
            <person name="Heiss S."/>
            <person name="Grabherr R."/>
            <person name="Heinl S."/>
        </authorList>
    </citation>
    <scope>NUCLEOTIDE SEQUENCE</scope>
    <source>
        <strain evidence="3">CD033</strain>
        <plasmid evidence="3">pCD033</plasmid>
    </source>
</reference>
<comment type="similarity">
    <text evidence="1">Belongs to the PemK/MazF family.</text>
</comment>